<dbReference type="EMBL" id="JH817413">
    <property type="protein sequence ID" value="EKC23583.1"/>
    <property type="molecule type" value="Genomic_DNA"/>
</dbReference>
<dbReference type="Gene3D" id="3.90.550.20">
    <property type="match status" value="1"/>
</dbReference>
<dbReference type="InParanoid" id="K1PPR9"/>
<protein>
    <submittedName>
        <fullName evidence="1">Uncharacterized protein</fullName>
    </submittedName>
</protein>
<dbReference type="InterPro" id="IPR007577">
    <property type="entry name" value="GlycoTrfase_DXD_sugar-bd_CS"/>
</dbReference>
<dbReference type="PANTHER" id="PTHR46830">
    <property type="entry name" value="TRANSFERASE, PUTATIVE-RELATED"/>
    <property type="match status" value="1"/>
</dbReference>
<gene>
    <name evidence="1" type="ORF">CGI_10011930</name>
</gene>
<dbReference type="PANTHER" id="PTHR46830:SF1">
    <property type="entry name" value="ALPHA-1,4-N-ACETYLGLUCOSAMINYLTRANSFERASE"/>
    <property type="match status" value="1"/>
</dbReference>
<proteinExistence type="predicted"/>
<reference evidence="1" key="1">
    <citation type="journal article" date="2012" name="Nature">
        <title>The oyster genome reveals stress adaptation and complexity of shell formation.</title>
        <authorList>
            <person name="Zhang G."/>
            <person name="Fang X."/>
            <person name="Guo X."/>
            <person name="Li L."/>
            <person name="Luo R."/>
            <person name="Xu F."/>
            <person name="Yang P."/>
            <person name="Zhang L."/>
            <person name="Wang X."/>
            <person name="Qi H."/>
            <person name="Xiong Z."/>
            <person name="Que H."/>
            <person name="Xie Y."/>
            <person name="Holland P.W."/>
            <person name="Paps J."/>
            <person name="Zhu Y."/>
            <person name="Wu F."/>
            <person name="Chen Y."/>
            <person name="Wang J."/>
            <person name="Peng C."/>
            <person name="Meng J."/>
            <person name="Yang L."/>
            <person name="Liu J."/>
            <person name="Wen B."/>
            <person name="Zhang N."/>
            <person name="Huang Z."/>
            <person name="Zhu Q."/>
            <person name="Feng Y."/>
            <person name="Mount A."/>
            <person name="Hedgecock D."/>
            <person name="Xu Z."/>
            <person name="Liu Y."/>
            <person name="Domazet-Loso T."/>
            <person name="Du Y."/>
            <person name="Sun X."/>
            <person name="Zhang S."/>
            <person name="Liu B."/>
            <person name="Cheng P."/>
            <person name="Jiang X."/>
            <person name="Li J."/>
            <person name="Fan D."/>
            <person name="Wang W."/>
            <person name="Fu W."/>
            <person name="Wang T."/>
            <person name="Wang B."/>
            <person name="Zhang J."/>
            <person name="Peng Z."/>
            <person name="Li Y."/>
            <person name="Li N."/>
            <person name="Wang J."/>
            <person name="Chen M."/>
            <person name="He Y."/>
            <person name="Tan F."/>
            <person name="Song X."/>
            <person name="Zheng Q."/>
            <person name="Huang R."/>
            <person name="Yang H."/>
            <person name="Du X."/>
            <person name="Chen L."/>
            <person name="Yang M."/>
            <person name="Gaffney P.M."/>
            <person name="Wang S."/>
            <person name="Luo L."/>
            <person name="She Z."/>
            <person name="Ming Y."/>
            <person name="Huang W."/>
            <person name="Zhang S."/>
            <person name="Huang B."/>
            <person name="Zhang Y."/>
            <person name="Qu T."/>
            <person name="Ni P."/>
            <person name="Miao G."/>
            <person name="Wang J."/>
            <person name="Wang Q."/>
            <person name="Steinberg C.E."/>
            <person name="Wang H."/>
            <person name="Li N."/>
            <person name="Qian L."/>
            <person name="Zhang G."/>
            <person name="Li Y."/>
            <person name="Yang H."/>
            <person name="Liu X."/>
            <person name="Wang J."/>
            <person name="Yin Y."/>
            <person name="Wang J."/>
        </authorList>
    </citation>
    <scope>NUCLEOTIDE SEQUENCE [LARGE SCALE GENOMIC DNA]</scope>
    <source>
        <strain evidence="1">05x7-T-G4-1.051#20</strain>
    </source>
</reference>
<dbReference type="Pfam" id="PF04488">
    <property type="entry name" value="Gly_transf_sug"/>
    <property type="match status" value="1"/>
</dbReference>
<sequence>MDLRVVFSTLVLIIMTIFFLIIRLDFTNDHHFLGYRVKSAHARPASRYNSEEIMKAAILAEKKTDNTLFAKYIVQYNKLNMCQTIPDTKNWTFQCGVQCKELNLADIPTTKVDVNASCSKLKEGVSWSLVANRTLFHVPFKSKCLKKLISDYCSTINAVPRIVHYVWFSKKEMNFYHFLSFISALRYIKPCLLLVHGDEPLGLYWKYIVVIANNVIHVKMDPPSTIHNKTIGRIEHKADVARLFIVQEYGGIYLDTDEIILRPFDNLMNFTFTLSHELDDNLANGLILSSPNATFISHWLNGYKTYNSAQWAYHSTLLPRELSRKYPQLLHVENGTFIRPHYGQLPLIYQRNFNWLQNYGMHLYIRFHRGIYTFSDVRRLNTTMGSVARHVLYGTKELCYDD</sequence>
<dbReference type="AlphaFoldDB" id="K1PPR9"/>
<dbReference type="InterPro" id="IPR029044">
    <property type="entry name" value="Nucleotide-diphossugar_trans"/>
</dbReference>
<evidence type="ECO:0000313" key="1">
    <source>
        <dbReference type="EMBL" id="EKC23583.1"/>
    </source>
</evidence>
<dbReference type="HOGENOM" id="CLU_685604_0_0_1"/>
<accession>K1PPR9</accession>
<dbReference type="SUPFAM" id="SSF53448">
    <property type="entry name" value="Nucleotide-diphospho-sugar transferases"/>
    <property type="match status" value="1"/>
</dbReference>
<name>K1PPR9_MAGGI</name>
<organism evidence="1">
    <name type="scientific">Magallana gigas</name>
    <name type="common">Pacific oyster</name>
    <name type="synonym">Crassostrea gigas</name>
    <dbReference type="NCBI Taxonomy" id="29159"/>
    <lineage>
        <taxon>Eukaryota</taxon>
        <taxon>Metazoa</taxon>
        <taxon>Spiralia</taxon>
        <taxon>Lophotrochozoa</taxon>
        <taxon>Mollusca</taxon>
        <taxon>Bivalvia</taxon>
        <taxon>Autobranchia</taxon>
        <taxon>Pteriomorphia</taxon>
        <taxon>Ostreida</taxon>
        <taxon>Ostreoidea</taxon>
        <taxon>Ostreidae</taxon>
        <taxon>Magallana</taxon>
    </lineage>
</organism>